<evidence type="ECO:0000256" key="1">
    <source>
        <dbReference type="ARBA" id="ARBA00006865"/>
    </source>
</evidence>
<dbReference type="InterPro" id="IPR013320">
    <property type="entry name" value="ConA-like_dom_sf"/>
</dbReference>
<dbReference type="PANTHER" id="PTHR10963:SF55">
    <property type="entry name" value="GLYCOSIDE HYDROLASE FAMILY 16 PROTEIN"/>
    <property type="match status" value="1"/>
</dbReference>
<dbReference type="PANTHER" id="PTHR10963">
    <property type="entry name" value="GLYCOSYL HYDROLASE-RELATED"/>
    <property type="match status" value="1"/>
</dbReference>
<evidence type="ECO:0000259" key="3">
    <source>
        <dbReference type="PROSITE" id="PS51762"/>
    </source>
</evidence>
<dbReference type="SUPFAM" id="SSF49899">
    <property type="entry name" value="Concanavalin A-like lectins/glucanases"/>
    <property type="match status" value="1"/>
</dbReference>
<dbReference type="Gene3D" id="2.60.120.200">
    <property type="match status" value="1"/>
</dbReference>
<sequence length="297" mass="34704">MANVEVTVNEVPGPSTEDFENMDPNLPSFVSIDDTTPAGMQWVKVEAMSDEFDAWDSDKWFNSFWNYGNTPVWMREENSFVEDGKLCIKATLRNDPVNWFQTARVHSKTKISYPMYTECSMKTAHISAFNTFWMNNGDIDNRDEIDIVENNSNPTQGCIDTSLNTTNFPWTTHLFPTQMNSQYFIAKSGVTERHEDNYDTRWLLPENPKKDKTWNEDYHIVGAWWIDARTVQFYLDGEEAGRVVTNQDFTRDLELIFDLWTSEECYLGGLPEQNELNDDTKNTMRIDWVRTWKLEAQ</sequence>
<protein>
    <submittedName>
        <fullName evidence="4">Family 16 glycosylhydrolase</fullName>
    </submittedName>
</protein>
<evidence type="ECO:0000256" key="2">
    <source>
        <dbReference type="SAM" id="MobiDB-lite"/>
    </source>
</evidence>
<organism evidence="4 5">
    <name type="scientific">Seonamhaeicola marinus</name>
    <dbReference type="NCBI Taxonomy" id="1912246"/>
    <lineage>
        <taxon>Bacteria</taxon>
        <taxon>Pseudomonadati</taxon>
        <taxon>Bacteroidota</taxon>
        <taxon>Flavobacteriia</taxon>
        <taxon>Flavobacteriales</taxon>
        <taxon>Flavobacteriaceae</taxon>
    </lineage>
</organism>
<feature type="region of interest" description="Disordered" evidence="2">
    <location>
        <begin position="1"/>
        <end position="24"/>
    </location>
</feature>
<keyword evidence="4" id="KW-0378">Hydrolase</keyword>
<proteinExistence type="inferred from homology"/>
<name>A0A5D0IN45_9FLAO</name>
<dbReference type="GO" id="GO:0005975">
    <property type="term" value="P:carbohydrate metabolic process"/>
    <property type="evidence" value="ECO:0007669"/>
    <property type="project" value="InterPro"/>
</dbReference>
<keyword evidence="5" id="KW-1185">Reference proteome</keyword>
<evidence type="ECO:0000313" key="5">
    <source>
        <dbReference type="Proteomes" id="UP000323930"/>
    </source>
</evidence>
<dbReference type="Proteomes" id="UP000323930">
    <property type="component" value="Unassembled WGS sequence"/>
</dbReference>
<dbReference type="EMBL" id="VSDQ01000409">
    <property type="protein sequence ID" value="TYA84469.1"/>
    <property type="molecule type" value="Genomic_DNA"/>
</dbReference>
<dbReference type="PROSITE" id="PS51762">
    <property type="entry name" value="GH16_2"/>
    <property type="match status" value="1"/>
</dbReference>
<dbReference type="InterPro" id="IPR050546">
    <property type="entry name" value="Glycosyl_Hydrlase_16"/>
</dbReference>
<feature type="domain" description="GH16" evidence="3">
    <location>
        <begin position="17"/>
        <end position="297"/>
    </location>
</feature>
<comment type="similarity">
    <text evidence="1">Belongs to the glycosyl hydrolase 16 family.</text>
</comment>
<reference evidence="4 5" key="1">
    <citation type="submission" date="2019-08" db="EMBL/GenBank/DDBJ databases">
        <title>Seonamhaeicola sediminis sp. nov., isolated from marine sediment.</title>
        <authorList>
            <person name="Cao W.R."/>
        </authorList>
    </citation>
    <scope>NUCLEOTIDE SEQUENCE [LARGE SCALE GENOMIC DNA]</scope>
    <source>
        <strain evidence="4 5">B011</strain>
    </source>
</reference>
<comment type="caution">
    <text evidence="4">The sequence shown here is derived from an EMBL/GenBank/DDBJ whole genome shotgun (WGS) entry which is preliminary data.</text>
</comment>
<dbReference type="AlphaFoldDB" id="A0A5D0IN45"/>
<dbReference type="GO" id="GO:0004553">
    <property type="term" value="F:hydrolase activity, hydrolyzing O-glycosyl compounds"/>
    <property type="evidence" value="ECO:0007669"/>
    <property type="project" value="InterPro"/>
</dbReference>
<accession>A0A5D0IN45</accession>
<dbReference type="InterPro" id="IPR000757">
    <property type="entry name" value="Beta-glucanase-like"/>
</dbReference>
<dbReference type="OrthoDB" id="624837at2"/>
<gene>
    <name evidence="4" type="ORF">FUA24_06065</name>
</gene>
<evidence type="ECO:0000313" key="4">
    <source>
        <dbReference type="EMBL" id="TYA84469.1"/>
    </source>
</evidence>